<protein>
    <submittedName>
        <fullName evidence="1">Uncharacterized protein</fullName>
    </submittedName>
</protein>
<accession>A0A9P4XK48</accession>
<evidence type="ECO:0000313" key="2">
    <source>
        <dbReference type="Proteomes" id="UP000801864"/>
    </source>
</evidence>
<dbReference type="EMBL" id="QLNT01000004">
    <property type="protein sequence ID" value="KAF3074689.1"/>
    <property type="molecule type" value="Genomic_DNA"/>
</dbReference>
<keyword evidence="2" id="KW-1185">Reference proteome</keyword>
<name>A0A9P4XK48_9HYPO</name>
<organism evidence="1 2">
    <name type="scientific">Trichoderma lentiforme</name>
    <dbReference type="NCBI Taxonomy" id="1567552"/>
    <lineage>
        <taxon>Eukaryota</taxon>
        <taxon>Fungi</taxon>
        <taxon>Dikarya</taxon>
        <taxon>Ascomycota</taxon>
        <taxon>Pezizomycotina</taxon>
        <taxon>Sordariomycetes</taxon>
        <taxon>Hypocreomycetidae</taxon>
        <taxon>Hypocreales</taxon>
        <taxon>Hypocreaceae</taxon>
        <taxon>Trichoderma</taxon>
    </lineage>
</organism>
<sequence length="59" mass="6309">MPMGDGPTLGQASTALLASTTPLPNWFDGLRWWAAVDRLGGWPVAMGPATSSLREGPWR</sequence>
<dbReference type="AlphaFoldDB" id="A0A9P4XK48"/>
<reference evidence="1 2" key="1">
    <citation type="submission" date="2018-06" db="EMBL/GenBank/DDBJ databases">
        <title>Genome analysis of cellulolytic fungus Trichoderma lentiforme CFAM-422.</title>
        <authorList>
            <person name="Steindorff A.S."/>
            <person name="Formighieri E.F."/>
            <person name="Midorikawa G.E.O."/>
            <person name="Tamietti M.S."/>
            <person name="Ramos E.Z."/>
            <person name="Silva A.S."/>
            <person name="Bon E.P.S."/>
            <person name="Mendes T.D."/>
            <person name="Damaso M.C.T."/>
            <person name="Favaro L.C.L."/>
        </authorList>
    </citation>
    <scope>NUCLEOTIDE SEQUENCE [LARGE SCALE GENOMIC DNA]</scope>
    <source>
        <strain evidence="1 2">CFAM-422</strain>
    </source>
</reference>
<comment type="caution">
    <text evidence="1">The sequence shown here is derived from an EMBL/GenBank/DDBJ whole genome shotgun (WGS) entry which is preliminary data.</text>
</comment>
<gene>
    <name evidence="1" type="ORF">CFAM422_003118</name>
</gene>
<dbReference type="Proteomes" id="UP000801864">
    <property type="component" value="Unassembled WGS sequence"/>
</dbReference>
<proteinExistence type="predicted"/>
<evidence type="ECO:0000313" key="1">
    <source>
        <dbReference type="EMBL" id="KAF3074689.1"/>
    </source>
</evidence>